<organism evidence="4 5">
    <name type="scientific">Rippkaea orientalis (strain PCC 8801 / RF-1)</name>
    <name type="common">Cyanothece sp. (strain PCC 8801)</name>
    <dbReference type="NCBI Taxonomy" id="41431"/>
    <lineage>
        <taxon>Bacteria</taxon>
        <taxon>Bacillati</taxon>
        <taxon>Cyanobacteriota</taxon>
        <taxon>Cyanophyceae</taxon>
        <taxon>Oscillatoriophycideae</taxon>
        <taxon>Chroococcales</taxon>
        <taxon>Aphanothecaceae</taxon>
        <taxon>Rippkaea</taxon>
        <taxon>Rippkaea orientalis</taxon>
    </lineage>
</organism>
<evidence type="ECO:0000256" key="1">
    <source>
        <dbReference type="ARBA" id="ARBA00023125"/>
    </source>
</evidence>
<keyword evidence="5" id="KW-1185">Reference proteome</keyword>
<dbReference type="GO" id="GO:0003677">
    <property type="term" value="F:DNA binding"/>
    <property type="evidence" value="ECO:0007669"/>
    <property type="project" value="UniProtKB-UniRule"/>
</dbReference>
<dbReference type="PRINTS" id="PR00455">
    <property type="entry name" value="HTHTETR"/>
</dbReference>
<dbReference type="HOGENOM" id="CLU_069356_1_2_3"/>
<dbReference type="PANTHER" id="PTHR30328">
    <property type="entry name" value="TRANSCRIPTIONAL REPRESSOR"/>
    <property type="match status" value="1"/>
</dbReference>
<evidence type="ECO:0000259" key="3">
    <source>
        <dbReference type="PROSITE" id="PS50977"/>
    </source>
</evidence>
<evidence type="ECO:0000256" key="2">
    <source>
        <dbReference type="PROSITE-ProRule" id="PRU00335"/>
    </source>
</evidence>
<dbReference type="GO" id="GO:0006355">
    <property type="term" value="P:regulation of DNA-templated transcription"/>
    <property type="evidence" value="ECO:0007669"/>
    <property type="project" value="UniProtKB-ARBA"/>
</dbReference>
<dbReference type="Pfam" id="PF17938">
    <property type="entry name" value="TetR_C_29"/>
    <property type="match status" value="1"/>
</dbReference>
<dbReference type="STRING" id="41431.PCC8801_3958"/>
<dbReference type="InterPro" id="IPR036271">
    <property type="entry name" value="Tet_transcr_reg_TetR-rel_C_sf"/>
</dbReference>
<dbReference type="RefSeq" id="WP_012597154.1">
    <property type="nucleotide sequence ID" value="NC_011726.1"/>
</dbReference>
<dbReference type="InterPro" id="IPR009057">
    <property type="entry name" value="Homeodomain-like_sf"/>
</dbReference>
<dbReference type="InterPro" id="IPR050109">
    <property type="entry name" value="HTH-type_TetR-like_transc_reg"/>
</dbReference>
<dbReference type="PROSITE" id="PS50977">
    <property type="entry name" value="HTH_TETR_2"/>
    <property type="match status" value="1"/>
</dbReference>
<sequence length="242" mass="26933">MNSVKSGVTVATTKAEKVKNAKPLRDAQATQAVILAAAEVEFAQNGFTAARTEAIAAKTGVAKSMIYYYFKDKEGLYRAVLERSHADLLQTAQNLELEQLSPEVALEKFLRALLDCVSRNPRLPTIMFFEAVQNQGKYYKNSRSPSIDTVLIRILERGVTTGVFRSLDPFQSAINIMGTCLFYFIGTGNIQQFPQGKRLLSQSMLEQHSQEAIALILAGVRKVGLEKIEEMSFFISPMQEIK</sequence>
<dbReference type="eggNOG" id="COG1309">
    <property type="taxonomic scope" value="Bacteria"/>
</dbReference>
<dbReference type="AlphaFoldDB" id="B7K574"/>
<feature type="domain" description="HTH tetR-type" evidence="3">
    <location>
        <begin position="28"/>
        <end position="88"/>
    </location>
</feature>
<dbReference type="OrthoDB" id="9800152at2"/>
<dbReference type="Pfam" id="PF00440">
    <property type="entry name" value="TetR_N"/>
    <property type="match status" value="1"/>
</dbReference>
<dbReference type="InterPro" id="IPR001647">
    <property type="entry name" value="HTH_TetR"/>
</dbReference>
<accession>B7K574</accession>
<feature type="DNA-binding region" description="H-T-H motif" evidence="2">
    <location>
        <begin position="51"/>
        <end position="70"/>
    </location>
</feature>
<dbReference type="InterPro" id="IPR041474">
    <property type="entry name" value="NicS_C"/>
</dbReference>
<evidence type="ECO:0000313" key="5">
    <source>
        <dbReference type="Proteomes" id="UP000008204"/>
    </source>
</evidence>
<evidence type="ECO:0000313" key="4">
    <source>
        <dbReference type="EMBL" id="ACK67900.1"/>
    </source>
</evidence>
<reference evidence="5" key="1">
    <citation type="journal article" date="2011" name="MBio">
        <title>Novel metabolic attributes of the genus Cyanothece, comprising a group of unicellular nitrogen-fixing Cyanobacteria.</title>
        <authorList>
            <person name="Bandyopadhyay A."/>
            <person name="Elvitigala T."/>
            <person name="Welsh E."/>
            <person name="Stockel J."/>
            <person name="Liberton M."/>
            <person name="Min H."/>
            <person name="Sherman L.A."/>
            <person name="Pakrasi H.B."/>
        </authorList>
    </citation>
    <scope>NUCLEOTIDE SEQUENCE [LARGE SCALE GENOMIC DNA]</scope>
    <source>
        <strain evidence="5">PCC 8801</strain>
    </source>
</reference>
<gene>
    <name evidence="4" type="ordered locus">PCC8801_3958</name>
</gene>
<dbReference type="Proteomes" id="UP000008204">
    <property type="component" value="Chromosome"/>
</dbReference>
<dbReference type="PANTHER" id="PTHR30328:SF54">
    <property type="entry name" value="HTH-TYPE TRANSCRIPTIONAL REPRESSOR SCO4008"/>
    <property type="match status" value="1"/>
</dbReference>
<keyword evidence="1 2" id="KW-0238">DNA-binding</keyword>
<name>B7K574_RIPO1</name>
<protein>
    <submittedName>
        <fullName evidence="4">Transcriptional regulator, TetR family</fullName>
    </submittedName>
</protein>
<dbReference type="SUPFAM" id="SSF46689">
    <property type="entry name" value="Homeodomain-like"/>
    <property type="match status" value="1"/>
</dbReference>
<proteinExistence type="predicted"/>
<dbReference type="SUPFAM" id="SSF48498">
    <property type="entry name" value="Tetracyclin repressor-like, C-terminal domain"/>
    <property type="match status" value="1"/>
</dbReference>
<dbReference type="KEGG" id="cyp:PCC8801_3958"/>
<dbReference type="Gene3D" id="1.10.357.10">
    <property type="entry name" value="Tetracycline Repressor, domain 2"/>
    <property type="match status" value="1"/>
</dbReference>
<dbReference type="EMBL" id="CP001287">
    <property type="protein sequence ID" value="ACK67900.1"/>
    <property type="molecule type" value="Genomic_DNA"/>
</dbReference>